<dbReference type="EMBL" id="MHKB01000012">
    <property type="protein sequence ID" value="OGY78778.1"/>
    <property type="molecule type" value="Genomic_DNA"/>
</dbReference>
<gene>
    <name evidence="1" type="ORF">A3B74_03240</name>
</gene>
<protein>
    <submittedName>
        <fullName evidence="1">Uncharacterized protein</fullName>
    </submittedName>
</protein>
<name>A0A1G2APE7_9BACT</name>
<proteinExistence type="predicted"/>
<dbReference type="STRING" id="1798540.A3B74_03240"/>
<dbReference type="Proteomes" id="UP000177165">
    <property type="component" value="Unassembled WGS sequence"/>
</dbReference>
<organism evidence="1 2">
    <name type="scientific">Candidatus Kerfeldbacteria bacterium RIFCSPHIGHO2_02_FULL_42_14</name>
    <dbReference type="NCBI Taxonomy" id="1798540"/>
    <lineage>
        <taxon>Bacteria</taxon>
        <taxon>Candidatus Kerfeldiibacteriota</taxon>
    </lineage>
</organism>
<accession>A0A1G2APE7</accession>
<reference evidence="1 2" key="1">
    <citation type="journal article" date="2016" name="Nat. Commun.">
        <title>Thousands of microbial genomes shed light on interconnected biogeochemical processes in an aquifer system.</title>
        <authorList>
            <person name="Anantharaman K."/>
            <person name="Brown C.T."/>
            <person name="Hug L.A."/>
            <person name="Sharon I."/>
            <person name="Castelle C.J."/>
            <person name="Probst A.J."/>
            <person name="Thomas B.C."/>
            <person name="Singh A."/>
            <person name="Wilkins M.J."/>
            <person name="Karaoz U."/>
            <person name="Brodie E.L."/>
            <person name="Williams K.H."/>
            <person name="Hubbard S.S."/>
            <person name="Banfield J.F."/>
        </authorList>
    </citation>
    <scope>NUCLEOTIDE SEQUENCE [LARGE SCALE GENOMIC DNA]</scope>
</reference>
<evidence type="ECO:0000313" key="2">
    <source>
        <dbReference type="Proteomes" id="UP000177165"/>
    </source>
</evidence>
<comment type="caution">
    <text evidence="1">The sequence shown here is derived from an EMBL/GenBank/DDBJ whole genome shotgun (WGS) entry which is preliminary data.</text>
</comment>
<evidence type="ECO:0000313" key="1">
    <source>
        <dbReference type="EMBL" id="OGY78778.1"/>
    </source>
</evidence>
<sequence>MAVFFTSVNRFVRNEIIHRKKILQILFVKIMEMFLTGREEAVTLFIVMRLSYLFLVSSNAKVLSHLFF</sequence>
<dbReference type="AlphaFoldDB" id="A0A1G2APE7"/>